<dbReference type="GO" id="GO:0005634">
    <property type="term" value="C:nucleus"/>
    <property type="evidence" value="ECO:0007669"/>
    <property type="project" value="UniProtKB-SubCell"/>
</dbReference>
<evidence type="ECO:0000313" key="13">
    <source>
        <dbReference type="RefSeq" id="XP_027347565.1"/>
    </source>
</evidence>
<evidence type="ECO:0000256" key="2">
    <source>
        <dbReference type="ARBA" id="ARBA00004496"/>
    </source>
</evidence>
<protein>
    <recommendedName>
        <fullName evidence="3">Calcyclin-binding protein</fullName>
    </recommendedName>
</protein>
<dbReference type="Pfam" id="PF09032">
    <property type="entry name" value="Siah-Interact_N"/>
    <property type="match status" value="1"/>
</dbReference>
<dbReference type="InterPro" id="IPR037893">
    <property type="entry name" value="CS_CacyBP"/>
</dbReference>
<dbReference type="SUPFAM" id="SSF140106">
    <property type="entry name" value="Calcyclin-binding protein-like"/>
    <property type="match status" value="1"/>
</dbReference>
<dbReference type="InterPro" id="IPR008978">
    <property type="entry name" value="HSP20-like_chaperone"/>
</dbReference>
<accession>A0A8B8KUL8</accession>
<dbReference type="PANTHER" id="PTHR47686">
    <property type="entry name" value="SGS DOMAIN-CONTAINING PROTEIN"/>
    <property type="match status" value="1"/>
</dbReference>
<dbReference type="GeneID" id="113858953"/>
<dbReference type="PROSITE" id="PS51048">
    <property type="entry name" value="SGS"/>
    <property type="match status" value="1"/>
</dbReference>
<evidence type="ECO:0000256" key="9">
    <source>
        <dbReference type="ARBA" id="ARBA00025145"/>
    </source>
</evidence>
<feature type="domain" description="CS" evidence="11">
    <location>
        <begin position="69"/>
        <end position="159"/>
    </location>
</feature>
<dbReference type="InterPro" id="IPR007052">
    <property type="entry name" value="CS_dom"/>
</dbReference>
<keyword evidence="7" id="KW-0007">Acetylation</keyword>
<dbReference type="AlphaFoldDB" id="A0A8B8KUL8"/>
<reference evidence="12" key="1">
    <citation type="journal article" date="2019" name="Toxins">
        <title>Detection of Abrin-Like and Prepropulchellin-Like Toxin Genes and Transcripts Using Whole Genome Sequencing and Full-Length Transcript Sequencing of Abrus precatorius.</title>
        <authorList>
            <person name="Hovde B.T."/>
            <person name="Daligault H.E."/>
            <person name="Hanschen E.R."/>
            <person name="Kunde Y.A."/>
            <person name="Johnson M.B."/>
            <person name="Starkenburg S.R."/>
            <person name="Johnson S.L."/>
        </authorList>
    </citation>
    <scope>NUCLEOTIDE SEQUENCE [LARGE SCALE GENOMIC DNA]</scope>
</reference>
<dbReference type="GO" id="GO:0031625">
    <property type="term" value="F:ubiquitin protein ligase binding"/>
    <property type="evidence" value="ECO:0007669"/>
    <property type="project" value="InterPro"/>
</dbReference>
<dbReference type="OrthoDB" id="164025at2759"/>
<keyword evidence="8" id="KW-0539">Nucleus</keyword>
<proteinExistence type="predicted"/>
<evidence type="ECO:0000259" key="11">
    <source>
        <dbReference type="PROSITE" id="PS51203"/>
    </source>
</evidence>
<dbReference type="Pfam" id="PF04969">
    <property type="entry name" value="CS"/>
    <property type="match status" value="1"/>
</dbReference>
<dbReference type="GO" id="GO:0015631">
    <property type="term" value="F:tubulin binding"/>
    <property type="evidence" value="ECO:0007669"/>
    <property type="project" value="InterPro"/>
</dbReference>
<evidence type="ECO:0000256" key="1">
    <source>
        <dbReference type="ARBA" id="ARBA00004123"/>
    </source>
</evidence>
<evidence type="ECO:0000256" key="4">
    <source>
        <dbReference type="ARBA" id="ARBA00022490"/>
    </source>
</evidence>
<dbReference type="GO" id="GO:0044548">
    <property type="term" value="F:S100 protein binding"/>
    <property type="evidence" value="ECO:0007669"/>
    <property type="project" value="InterPro"/>
</dbReference>
<dbReference type="InterPro" id="IPR015120">
    <property type="entry name" value="Siah-Interact_N"/>
</dbReference>
<dbReference type="InterPro" id="IPR037201">
    <property type="entry name" value="CacyBP_N"/>
</dbReference>
<evidence type="ECO:0000256" key="7">
    <source>
        <dbReference type="ARBA" id="ARBA00022990"/>
    </source>
</evidence>
<evidence type="ECO:0000313" key="12">
    <source>
        <dbReference type="Proteomes" id="UP000694853"/>
    </source>
</evidence>
<reference evidence="13" key="2">
    <citation type="submission" date="2025-08" db="UniProtKB">
        <authorList>
            <consortium name="RefSeq"/>
        </authorList>
    </citation>
    <scope>IDENTIFICATION</scope>
    <source>
        <tissue evidence="13">Young leaves</tissue>
    </source>
</reference>
<evidence type="ECO:0000259" key="10">
    <source>
        <dbReference type="PROSITE" id="PS51048"/>
    </source>
</evidence>
<organism evidence="12 13">
    <name type="scientific">Abrus precatorius</name>
    <name type="common">Indian licorice</name>
    <name type="synonym">Glycine abrus</name>
    <dbReference type="NCBI Taxonomy" id="3816"/>
    <lineage>
        <taxon>Eukaryota</taxon>
        <taxon>Viridiplantae</taxon>
        <taxon>Streptophyta</taxon>
        <taxon>Embryophyta</taxon>
        <taxon>Tracheophyta</taxon>
        <taxon>Spermatophyta</taxon>
        <taxon>Magnoliopsida</taxon>
        <taxon>eudicotyledons</taxon>
        <taxon>Gunneridae</taxon>
        <taxon>Pentapetalae</taxon>
        <taxon>rosids</taxon>
        <taxon>fabids</taxon>
        <taxon>Fabales</taxon>
        <taxon>Fabaceae</taxon>
        <taxon>Papilionoideae</taxon>
        <taxon>50 kb inversion clade</taxon>
        <taxon>NPAAA clade</taxon>
        <taxon>indigoferoid/millettioid clade</taxon>
        <taxon>Abreae</taxon>
        <taxon>Abrus</taxon>
    </lineage>
</organism>
<dbReference type="Proteomes" id="UP000694853">
    <property type="component" value="Unplaced"/>
</dbReference>
<gene>
    <name evidence="13" type="primary">LOC113858953</name>
</gene>
<keyword evidence="12" id="KW-1185">Reference proteome</keyword>
<evidence type="ECO:0000256" key="3">
    <source>
        <dbReference type="ARBA" id="ARBA00015702"/>
    </source>
</evidence>
<dbReference type="GO" id="GO:0006950">
    <property type="term" value="P:response to stress"/>
    <property type="evidence" value="ECO:0007669"/>
    <property type="project" value="UniProtKB-ARBA"/>
</dbReference>
<evidence type="ECO:0000256" key="5">
    <source>
        <dbReference type="ARBA" id="ARBA00022553"/>
    </source>
</evidence>
<evidence type="ECO:0000256" key="8">
    <source>
        <dbReference type="ARBA" id="ARBA00023242"/>
    </source>
</evidence>
<dbReference type="PANTHER" id="PTHR47686:SF1">
    <property type="entry name" value="CALCYCLIN-BINDING PROTEIN"/>
    <property type="match status" value="1"/>
</dbReference>
<dbReference type="SUPFAM" id="SSF49764">
    <property type="entry name" value="HSP20-like chaperones"/>
    <property type="match status" value="1"/>
</dbReference>
<dbReference type="GO" id="GO:0005737">
    <property type="term" value="C:cytoplasm"/>
    <property type="evidence" value="ECO:0007669"/>
    <property type="project" value="UniProtKB-SubCell"/>
</dbReference>
<keyword evidence="4" id="KW-0963">Cytoplasm</keyword>
<comment type="function">
    <text evidence="9">May be involved in calcium-dependent ubiquitination and subsequent proteasomal degradation of target proteins. Probably serves as a molecular bridge in ubiquitin E3 complexes. Participates in the ubiquitin-mediated degradation of beta-catenin (CTNNB1).</text>
</comment>
<dbReference type="PROSITE" id="PS51203">
    <property type="entry name" value="CS"/>
    <property type="match status" value="1"/>
</dbReference>
<sequence>MAEDLALDLEELRRLQGMAKRPRILSLLSSEICNLEKLSSEATSARASQIPAPISTGTSVSPSPALKYATLASFSWDQDNDKVKIYVSLEGIDESKVESEFKPMSFDVKFHDIQGKNYRCAISKLHKEIVPDKCKVLVKPTRAIITLVKASKGNWLDLHFKEDKYCGKVVTFVLMLQMKPNLDKEKDPMAGIMDLMKNMYEEGDDEMKKTIAKAWTDARSGKTADPLSSYR</sequence>
<keyword evidence="6" id="KW-0833">Ubl conjugation pathway</keyword>
<dbReference type="CDD" id="cd06468">
    <property type="entry name" value="p23_CacyBP"/>
    <property type="match status" value="1"/>
</dbReference>
<name>A0A8B8KUL8_ABRPR</name>
<dbReference type="InterPro" id="IPR007699">
    <property type="entry name" value="SGS_dom"/>
</dbReference>
<keyword evidence="5" id="KW-0597">Phosphoprotein</keyword>
<feature type="domain" description="SGS" evidence="10">
    <location>
        <begin position="144"/>
        <end position="231"/>
    </location>
</feature>
<dbReference type="KEGG" id="aprc:113858953"/>
<evidence type="ECO:0000256" key="6">
    <source>
        <dbReference type="ARBA" id="ARBA00022786"/>
    </source>
</evidence>
<dbReference type="RefSeq" id="XP_027347565.1">
    <property type="nucleotide sequence ID" value="XM_027491764.1"/>
</dbReference>
<comment type="subcellular location">
    <subcellularLocation>
        <location evidence="2">Cytoplasm</location>
    </subcellularLocation>
    <subcellularLocation>
        <location evidence="1">Nucleus</location>
    </subcellularLocation>
</comment>
<dbReference type="Gene3D" id="2.60.40.790">
    <property type="match status" value="1"/>
</dbReference>
<dbReference type="FunFam" id="2.60.40.790:FF:000040">
    <property type="entry name" value="Calcyclin binding protein"/>
    <property type="match status" value="1"/>
</dbReference>